<organism evidence="1 2">
    <name type="scientific">Parasponia andersonii</name>
    <name type="common">Sponia andersonii</name>
    <dbReference type="NCBI Taxonomy" id="3476"/>
    <lineage>
        <taxon>Eukaryota</taxon>
        <taxon>Viridiplantae</taxon>
        <taxon>Streptophyta</taxon>
        <taxon>Embryophyta</taxon>
        <taxon>Tracheophyta</taxon>
        <taxon>Spermatophyta</taxon>
        <taxon>Magnoliopsida</taxon>
        <taxon>eudicotyledons</taxon>
        <taxon>Gunneridae</taxon>
        <taxon>Pentapetalae</taxon>
        <taxon>rosids</taxon>
        <taxon>fabids</taxon>
        <taxon>Rosales</taxon>
        <taxon>Cannabaceae</taxon>
        <taxon>Parasponia</taxon>
    </lineage>
</organism>
<dbReference type="EMBL" id="JXTB01000043">
    <property type="protein sequence ID" value="PON71677.1"/>
    <property type="molecule type" value="Genomic_DNA"/>
</dbReference>
<evidence type="ECO:0000313" key="2">
    <source>
        <dbReference type="Proteomes" id="UP000237105"/>
    </source>
</evidence>
<gene>
    <name evidence="1" type="ORF">PanWU01x14_071320</name>
</gene>
<keyword evidence="2" id="KW-1185">Reference proteome</keyword>
<protein>
    <submittedName>
        <fullName evidence="1">Uncharacterized protein</fullName>
    </submittedName>
</protein>
<proteinExistence type="predicted"/>
<accession>A0A2P5DEH5</accession>
<dbReference type="Proteomes" id="UP000237105">
    <property type="component" value="Unassembled WGS sequence"/>
</dbReference>
<comment type="caution">
    <text evidence="1">The sequence shown here is derived from an EMBL/GenBank/DDBJ whole genome shotgun (WGS) entry which is preliminary data.</text>
</comment>
<dbReference type="OrthoDB" id="10658686at2759"/>
<reference evidence="2" key="1">
    <citation type="submission" date="2016-06" db="EMBL/GenBank/DDBJ databases">
        <title>Parallel loss of symbiosis genes in relatives of nitrogen-fixing non-legume Parasponia.</title>
        <authorList>
            <person name="Van Velzen R."/>
            <person name="Holmer R."/>
            <person name="Bu F."/>
            <person name="Rutten L."/>
            <person name="Van Zeijl A."/>
            <person name="Liu W."/>
            <person name="Santuari L."/>
            <person name="Cao Q."/>
            <person name="Sharma T."/>
            <person name="Shen D."/>
            <person name="Roswanjaya Y."/>
            <person name="Wardhani T."/>
            <person name="Kalhor M.S."/>
            <person name="Jansen J."/>
            <person name="Van den Hoogen J."/>
            <person name="Gungor B."/>
            <person name="Hartog M."/>
            <person name="Hontelez J."/>
            <person name="Verver J."/>
            <person name="Yang W.-C."/>
            <person name="Schijlen E."/>
            <person name="Repin R."/>
            <person name="Schilthuizen M."/>
            <person name="Schranz E."/>
            <person name="Heidstra R."/>
            <person name="Miyata K."/>
            <person name="Fedorova E."/>
            <person name="Kohlen W."/>
            <person name="Bisseling T."/>
            <person name="Smit S."/>
            <person name="Geurts R."/>
        </authorList>
    </citation>
    <scope>NUCLEOTIDE SEQUENCE [LARGE SCALE GENOMIC DNA]</scope>
    <source>
        <strain evidence="2">cv. WU1-14</strain>
    </source>
</reference>
<sequence length="159" mass="17578">MPLPILQPVEDNNIVANQSLNETEVVSPTSIVIVVVEAVKVVVITTNPSTKCAKKMGHTTAICSFFYDKNFQPPQSNPMSTFVAAPKTATNPNWYVDSGATNYVTNNTKNLNTKIDYNSFEKLTIGNGQDIDIHHIIHGLLFFSQKTLLEKCPPCPFHN</sequence>
<name>A0A2P5DEH5_PARAD</name>
<evidence type="ECO:0000313" key="1">
    <source>
        <dbReference type="EMBL" id="PON71677.1"/>
    </source>
</evidence>
<dbReference type="AlphaFoldDB" id="A0A2P5DEH5"/>